<dbReference type="EMBL" id="VSRR010082346">
    <property type="protein sequence ID" value="MPC89836.1"/>
    <property type="molecule type" value="Genomic_DNA"/>
</dbReference>
<dbReference type="AlphaFoldDB" id="A0A5B7J769"/>
<organism evidence="2 3">
    <name type="scientific">Portunus trituberculatus</name>
    <name type="common">Swimming crab</name>
    <name type="synonym">Neptunus trituberculatus</name>
    <dbReference type="NCBI Taxonomy" id="210409"/>
    <lineage>
        <taxon>Eukaryota</taxon>
        <taxon>Metazoa</taxon>
        <taxon>Ecdysozoa</taxon>
        <taxon>Arthropoda</taxon>
        <taxon>Crustacea</taxon>
        <taxon>Multicrustacea</taxon>
        <taxon>Malacostraca</taxon>
        <taxon>Eumalacostraca</taxon>
        <taxon>Eucarida</taxon>
        <taxon>Decapoda</taxon>
        <taxon>Pleocyemata</taxon>
        <taxon>Brachyura</taxon>
        <taxon>Eubrachyura</taxon>
        <taxon>Portunoidea</taxon>
        <taxon>Portunidae</taxon>
        <taxon>Portuninae</taxon>
        <taxon>Portunus</taxon>
    </lineage>
</organism>
<name>A0A5B7J769_PORTR</name>
<feature type="compositionally biased region" description="Basic and acidic residues" evidence="1">
    <location>
        <begin position="1"/>
        <end position="16"/>
    </location>
</feature>
<evidence type="ECO:0000256" key="1">
    <source>
        <dbReference type="SAM" id="MobiDB-lite"/>
    </source>
</evidence>
<protein>
    <submittedName>
        <fullName evidence="2">Uncharacterized protein</fullName>
    </submittedName>
</protein>
<sequence length="59" mass="6746">MEVVKEVPRSEQREQRPLAGGGRRVRGCAWQSLAAMHGEEVACRQSGQNQCYRYIRNDP</sequence>
<proteinExistence type="predicted"/>
<feature type="region of interest" description="Disordered" evidence="1">
    <location>
        <begin position="1"/>
        <end position="22"/>
    </location>
</feature>
<keyword evidence="3" id="KW-1185">Reference proteome</keyword>
<evidence type="ECO:0000313" key="2">
    <source>
        <dbReference type="EMBL" id="MPC89836.1"/>
    </source>
</evidence>
<gene>
    <name evidence="2" type="ORF">E2C01_084796</name>
</gene>
<comment type="caution">
    <text evidence="2">The sequence shown here is derived from an EMBL/GenBank/DDBJ whole genome shotgun (WGS) entry which is preliminary data.</text>
</comment>
<accession>A0A5B7J769</accession>
<reference evidence="2 3" key="1">
    <citation type="submission" date="2019-05" db="EMBL/GenBank/DDBJ databases">
        <title>Another draft genome of Portunus trituberculatus and its Hox gene families provides insights of decapod evolution.</title>
        <authorList>
            <person name="Jeong J.-H."/>
            <person name="Song I."/>
            <person name="Kim S."/>
            <person name="Choi T."/>
            <person name="Kim D."/>
            <person name="Ryu S."/>
            <person name="Kim W."/>
        </authorList>
    </citation>
    <scope>NUCLEOTIDE SEQUENCE [LARGE SCALE GENOMIC DNA]</scope>
    <source>
        <tissue evidence="2">Muscle</tissue>
    </source>
</reference>
<evidence type="ECO:0000313" key="3">
    <source>
        <dbReference type="Proteomes" id="UP000324222"/>
    </source>
</evidence>
<dbReference type="Proteomes" id="UP000324222">
    <property type="component" value="Unassembled WGS sequence"/>
</dbReference>